<dbReference type="InParanoid" id="A0A1H9KZV3"/>
<accession>A0A1H9KZV3</accession>
<dbReference type="PROSITE" id="PS50828">
    <property type="entry name" value="SMR"/>
    <property type="match status" value="1"/>
</dbReference>
<gene>
    <name evidence="3" type="ORF">SAMN05444359_12255</name>
</gene>
<sequence length="359" mass="40709">MEFKIGHRVRMQRTDNYGVVTAILPGGLVEVRLDAGKGELPLPADILEKVEDQAAKEGKRPRLKKESAPPQKAAAPPKAQSPPPAKEDERNRGVRLAFDPMTDNEANPVAYEVYLLNGTPHKIIYELKMMTHGDRRWSKSGTLEGYGKKRLDAVEYRWLNEKLNCELDVRTILVGGTGPRNFQRINLKGQQFFSKLQDVPELYRDAHLYMVFPTLSATPSAPAAAPNVPSLKAITQVAVQQKFREKQAKAQANKRKVETNLSEKLAFEDSIDLHIDKLVEDPEKIARHEVLPLQLKHYDEYMDQALRMGVDRVFIIHGVGNGVLKRAIHSRLHHYPFVRNFVNEHHPKYGYGATEVIFD</sequence>
<evidence type="ECO:0000256" key="1">
    <source>
        <dbReference type="SAM" id="MobiDB-lite"/>
    </source>
</evidence>
<dbReference type="AlphaFoldDB" id="A0A1H9KZV3"/>
<name>A0A1H9KZV3_9BACT</name>
<proteinExistence type="predicted"/>
<reference evidence="4" key="1">
    <citation type="submission" date="2016-10" db="EMBL/GenBank/DDBJ databases">
        <authorList>
            <person name="Varghese N."/>
            <person name="Submissions S."/>
        </authorList>
    </citation>
    <scope>NUCLEOTIDE SEQUENCE [LARGE SCALE GENOMIC DNA]</scope>
    <source>
        <strain evidence="4">DSM 24740</strain>
    </source>
</reference>
<dbReference type="Proteomes" id="UP000199021">
    <property type="component" value="Unassembled WGS sequence"/>
</dbReference>
<dbReference type="EMBL" id="FOFB01000022">
    <property type="protein sequence ID" value="SER04427.1"/>
    <property type="molecule type" value="Genomic_DNA"/>
</dbReference>
<dbReference type="Gene3D" id="3.30.1370.110">
    <property type="match status" value="1"/>
</dbReference>
<evidence type="ECO:0000313" key="3">
    <source>
        <dbReference type="EMBL" id="SER04427.1"/>
    </source>
</evidence>
<feature type="compositionally biased region" description="Basic and acidic residues" evidence="1">
    <location>
        <begin position="53"/>
        <end position="67"/>
    </location>
</feature>
<keyword evidence="4" id="KW-1185">Reference proteome</keyword>
<evidence type="ECO:0000313" key="4">
    <source>
        <dbReference type="Proteomes" id="UP000199021"/>
    </source>
</evidence>
<dbReference type="InterPro" id="IPR036063">
    <property type="entry name" value="Smr_dom_sf"/>
</dbReference>
<feature type="region of interest" description="Disordered" evidence="1">
    <location>
        <begin position="53"/>
        <end position="91"/>
    </location>
</feature>
<dbReference type="STRING" id="478744.SAMN05444359_12255"/>
<dbReference type="OrthoDB" id="1524810at2"/>
<dbReference type="InterPro" id="IPR002625">
    <property type="entry name" value="Smr_dom"/>
</dbReference>
<feature type="domain" description="Smr" evidence="2">
    <location>
        <begin position="299"/>
        <end position="359"/>
    </location>
</feature>
<evidence type="ECO:0000259" key="2">
    <source>
        <dbReference type="PROSITE" id="PS50828"/>
    </source>
</evidence>
<protein>
    <submittedName>
        <fullName evidence="3">Smr domain-containing protein</fullName>
    </submittedName>
</protein>
<dbReference type="RefSeq" id="WP_090171220.1">
    <property type="nucleotide sequence ID" value="NZ_FOFB01000022.1"/>
</dbReference>
<dbReference type="SUPFAM" id="SSF158949">
    <property type="entry name" value="Smr-associated domain-like"/>
    <property type="match status" value="1"/>
</dbReference>
<dbReference type="InterPro" id="IPR036781">
    <property type="entry name" value="Smr_assoc-like_sf"/>
</dbReference>
<feature type="compositionally biased region" description="Low complexity" evidence="1">
    <location>
        <begin position="68"/>
        <end position="78"/>
    </location>
</feature>
<dbReference type="Pfam" id="PF01713">
    <property type="entry name" value="Smr"/>
    <property type="match status" value="1"/>
</dbReference>
<organism evidence="3 4">
    <name type="scientific">Neolewinella agarilytica</name>
    <dbReference type="NCBI Taxonomy" id="478744"/>
    <lineage>
        <taxon>Bacteria</taxon>
        <taxon>Pseudomonadati</taxon>
        <taxon>Bacteroidota</taxon>
        <taxon>Saprospiria</taxon>
        <taxon>Saprospirales</taxon>
        <taxon>Lewinellaceae</taxon>
        <taxon>Neolewinella</taxon>
    </lineage>
</organism>